<evidence type="ECO:0000256" key="3">
    <source>
        <dbReference type="SAM" id="MobiDB-lite"/>
    </source>
</evidence>
<evidence type="ECO:0000313" key="5">
    <source>
        <dbReference type="EMBL" id="NVZ08032.1"/>
    </source>
</evidence>
<organism evidence="5 6">
    <name type="scientific">Allochromatium humboldtianum</name>
    <dbReference type="NCBI Taxonomy" id="504901"/>
    <lineage>
        <taxon>Bacteria</taxon>
        <taxon>Pseudomonadati</taxon>
        <taxon>Pseudomonadota</taxon>
        <taxon>Gammaproteobacteria</taxon>
        <taxon>Chromatiales</taxon>
        <taxon>Chromatiaceae</taxon>
        <taxon>Allochromatium</taxon>
    </lineage>
</organism>
<sequence length="474" mass="51310">MPEEVVPRERQGVRSGRGSRSALGSEPSAEPQRQAPVSGAWSPNLDWKPGSAIRTKEDAQGAAVYHATRAGLPPELFLSLVQQESGWNPTARSNKGAWGLGQIMPETARQPGFGVTPVRNNTPEENLRFSADYLKAMLARYDGNVPLALAAYNAGAGAVDKAGGIPNFRETQNYVRTILGQAGGGSPERGNSRAVGASRQGSPRGLDAAIRMATHFPNEVSVKDAERYANTGRLAEPQYLRDSKGGGAAVDPYNGRSLWERAATETPMTAAEQAETRLKLEEQQYKLAQQRMKTIEQVGKHAFGDDFTPQVGAMMAITMDARGIEPTQKNLSTVMHHAKRTTEAVQEKMKPLIGRGPTFRSYSVGMAAGALGLTETEAGEVVDRLVKPMQSIVGGENISEETQLHLMIGLGTVQERAGVTPAESAQMIQMAMRYGFKVSDLLQHIEQAKEQGVELTPSRYEHVLAQQTGRRHAQ</sequence>
<dbReference type="InterPro" id="IPR023346">
    <property type="entry name" value="Lysozyme-like_dom_sf"/>
</dbReference>
<protein>
    <submittedName>
        <fullName evidence="5">Transglycosylase SLT domain-containing protein</fullName>
    </submittedName>
</protein>
<feature type="compositionally biased region" description="Low complexity" evidence="3">
    <location>
        <begin position="13"/>
        <end position="25"/>
    </location>
</feature>
<dbReference type="EMBL" id="JABZEO010000001">
    <property type="protein sequence ID" value="NVZ08032.1"/>
    <property type="molecule type" value="Genomic_DNA"/>
</dbReference>
<evidence type="ECO:0000259" key="4">
    <source>
        <dbReference type="Pfam" id="PF01464"/>
    </source>
</evidence>
<evidence type="ECO:0000313" key="6">
    <source>
        <dbReference type="Proteomes" id="UP000592294"/>
    </source>
</evidence>
<dbReference type="AlphaFoldDB" id="A0A850R9S7"/>
<feature type="domain" description="Transglycosylase SLT" evidence="4">
    <location>
        <begin position="67"/>
        <end position="174"/>
    </location>
</feature>
<evidence type="ECO:0000256" key="1">
    <source>
        <dbReference type="ARBA" id="ARBA00007734"/>
    </source>
</evidence>
<proteinExistence type="inferred from homology"/>
<keyword evidence="6" id="KW-1185">Reference proteome</keyword>
<accession>A0A850R9S7</accession>
<dbReference type="Gene3D" id="1.10.530.10">
    <property type="match status" value="1"/>
</dbReference>
<name>A0A850R9S7_9GAMM</name>
<gene>
    <name evidence="5" type="ORF">HW932_02000</name>
</gene>
<evidence type="ECO:0000256" key="2">
    <source>
        <dbReference type="SAM" id="Coils"/>
    </source>
</evidence>
<keyword evidence="2" id="KW-0175">Coiled coil</keyword>
<dbReference type="InterPro" id="IPR008258">
    <property type="entry name" value="Transglycosylase_SLT_dom_1"/>
</dbReference>
<comment type="similarity">
    <text evidence="1">Belongs to the transglycosylase Slt family.</text>
</comment>
<feature type="region of interest" description="Disordered" evidence="3">
    <location>
        <begin position="181"/>
        <end position="203"/>
    </location>
</feature>
<dbReference type="CDD" id="cd00254">
    <property type="entry name" value="LT-like"/>
    <property type="match status" value="1"/>
</dbReference>
<dbReference type="SUPFAM" id="SSF53955">
    <property type="entry name" value="Lysozyme-like"/>
    <property type="match status" value="1"/>
</dbReference>
<dbReference type="Pfam" id="PF01464">
    <property type="entry name" value="SLT"/>
    <property type="match status" value="1"/>
</dbReference>
<feature type="region of interest" description="Disordered" evidence="3">
    <location>
        <begin position="1"/>
        <end position="46"/>
    </location>
</feature>
<feature type="compositionally biased region" description="Basic and acidic residues" evidence="3">
    <location>
        <begin position="1"/>
        <end position="12"/>
    </location>
</feature>
<reference evidence="5 6" key="1">
    <citation type="submission" date="2020-06" db="EMBL/GenBank/DDBJ databases">
        <title>Whole-genome sequence of Allochromatium humboldtianum DSM 21881, type strain.</title>
        <authorList>
            <person name="Kyndt J.A."/>
            <person name="Meyer T.E."/>
        </authorList>
    </citation>
    <scope>NUCLEOTIDE SEQUENCE [LARGE SCALE GENOMIC DNA]</scope>
    <source>
        <strain evidence="5 6">DSM 21881</strain>
    </source>
</reference>
<dbReference type="PANTHER" id="PTHR37423:SF2">
    <property type="entry name" value="MEMBRANE-BOUND LYTIC MUREIN TRANSGLYCOSYLASE C"/>
    <property type="match status" value="1"/>
</dbReference>
<dbReference type="PANTHER" id="PTHR37423">
    <property type="entry name" value="SOLUBLE LYTIC MUREIN TRANSGLYCOSYLASE-RELATED"/>
    <property type="match status" value="1"/>
</dbReference>
<dbReference type="Proteomes" id="UP000592294">
    <property type="component" value="Unassembled WGS sequence"/>
</dbReference>
<feature type="coiled-coil region" evidence="2">
    <location>
        <begin position="271"/>
        <end position="298"/>
    </location>
</feature>
<comment type="caution">
    <text evidence="5">The sequence shown here is derived from an EMBL/GenBank/DDBJ whole genome shotgun (WGS) entry which is preliminary data.</text>
</comment>